<dbReference type="PANTHER" id="PTHR35128">
    <property type="entry name" value="SECRETION-REGULATING GUANINE NUCLEOTIDE EXCHANGE FACTOR"/>
    <property type="match status" value="1"/>
</dbReference>
<dbReference type="Proteomes" id="UP000041254">
    <property type="component" value="Unassembled WGS sequence"/>
</dbReference>
<protein>
    <submittedName>
        <fullName evidence="3">Uncharacterized protein</fullName>
    </submittedName>
</protein>
<dbReference type="InterPro" id="IPR029058">
    <property type="entry name" value="AB_hydrolase_fold"/>
</dbReference>
<dbReference type="VEuPathDB" id="CryptoDB:Vbra_10446"/>
<keyword evidence="2" id="KW-0472">Membrane</keyword>
<evidence type="ECO:0000313" key="4">
    <source>
        <dbReference type="Proteomes" id="UP000041254"/>
    </source>
</evidence>
<dbReference type="SUPFAM" id="SSF53474">
    <property type="entry name" value="alpha/beta-Hydrolases"/>
    <property type="match status" value="1"/>
</dbReference>
<dbReference type="InParanoid" id="A0A0G4GYV0"/>
<feature type="transmembrane region" description="Helical" evidence="2">
    <location>
        <begin position="63"/>
        <end position="81"/>
    </location>
</feature>
<feature type="region of interest" description="Disordered" evidence="1">
    <location>
        <begin position="1"/>
        <end position="36"/>
    </location>
</feature>
<keyword evidence="2" id="KW-1133">Transmembrane helix</keyword>
<dbReference type="Gene3D" id="3.40.50.1820">
    <property type="entry name" value="alpha/beta hydrolase"/>
    <property type="match status" value="1"/>
</dbReference>
<evidence type="ECO:0000313" key="3">
    <source>
        <dbReference type="EMBL" id="CEM36342.1"/>
    </source>
</evidence>
<feature type="region of interest" description="Disordered" evidence="1">
    <location>
        <begin position="109"/>
        <end position="191"/>
    </location>
</feature>
<keyword evidence="4" id="KW-1185">Reference proteome</keyword>
<gene>
    <name evidence="3" type="ORF">Vbra_10446</name>
</gene>
<feature type="compositionally biased region" description="Gly residues" evidence="1">
    <location>
        <begin position="771"/>
        <end position="781"/>
    </location>
</feature>
<accession>A0A0G4GYV0</accession>
<feature type="compositionally biased region" description="Low complexity" evidence="1">
    <location>
        <begin position="702"/>
        <end position="721"/>
    </location>
</feature>
<feature type="region of interest" description="Disordered" evidence="1">
    <location>
        <begin position="581"/>
        <end position="795"/>
    </location>
</feature>
<feature type="compositionally biased region" description="Low complexity" evidence="1">
    <location>
        <begin position="174"/>
        <end position="191"/>
    </location>
</feature>
<feature type="compositionally biased region" description="Polar residues" evidence="1">
    <location>
        <begin position="1"/>
        <end position="11"/>
    </location>
</feature>
<feature type="compositionally biased region" description="Low complexity" evidence="1">
    <location>
        <begin position="591"/>
        <end position="610"/>
    </location>
</feature>
<feature type="compositionally biased region" description="Low complexity" evidence="1">
    <location>
        <begin position="19"/>
        <end position="34"/>
    </location>
</feature>
<evidence type="ECO:0000256" key="2">
    <source>
        <dbReference type="SAM" id="Phobius"/>
    </source>
</evidence>
<feature type="region of interest" description="Disordered" evidence="1">
    <location>
        <begin position="203"/>
        <end position="234"/>
    </location>
</feature>
<evidence type="ECO:0000256" key="1">
    <source>
        <dbReference type="SAM" id="MobiDB-lite"/>
    </source>
</evidence>
<feature type="compositionally biased region" description="Low complexity" evidence="1">
    <location>
        <begin position="209"/>
        <end position="223"/>
    </location>
</feature>
<dbReference type="PANTHER" id="PTHR35128:SF1">
    <property type="entry name" value="SECRETION-REGULATING GUANINE NUCLEOTIDE EXCHANGE FACTOR"/>
    <property type="match status" value="1"/>
</dbReference>
<feature type="compositionally biased region" description="Basic and acidic residues" evidence="1">
    <location>
        <begin position="625"/>
        <end position="635"/>
    </location>
</feature>
<dbReference type="EMBL" id="CDMY01000887">
    <property type="protein sequence ID" value="CEM36342.1"/>
    <property type="molecule type" value="Genomic_DNA"/>
</dbReference>
<reference evidence="3 4" key="1">
    <citation type="submission" date="2014-11" db="EMBL/GenBank/DDBJ databases">
        <authorList>
            <person name="Zhu J."/>
            <person name="Qi W."/>
            <person name="Song R."/>
        </authorList>
    </citation>
    <scope>NUCLEOTIDE SEQUENCE [LARGE SCALE GENOMIC DNA]</scope>
</reference>
<feature type="compositionally biased region" description="Low complexity" evidence="1">
    <location>
        <begin position="637"/>
        <end position="664"/>
    </location>
</feature>
<feature type="compositionally biased region" description="Acidic residues" evidence="1">
    <location>
        <begin position="138"/>
        <end position="154"/>
    </location>
</feature>
<dbReference type="OrthoDB" id="10022521at2759"/>
<organism evidence="3 4">
    <name type="scientific">Vitrella brassicaformis (strain CCMP3155)</name>
    <dbReference type="NCBI Taxonomy" id="1169540"/>
    <lineage>
        <taxon>Eukaryota</taxon>
        <taxon>Sar</taxon>
        <taxon>Alveolata</taxon>
        <taxon>Colpodellida</taxon>
        <taxon>Vitrellaceae</taxon>
        <taxon>Vitrella</taxon>
    </lineage>
</organism>
<sequence>MTSARHISRGSSLEEGRPLTADTSSSTDHTSLSLGIDDSSSKLHRRNCMAGICAAKSGRTRSIVGVSCIGVLLCVGAFLASRGSSFQPANMRQDGQQVISIASSRRVAQGQHRLTADSGDSFLPPQSSAVEQPKDEAITDEQEDDADTDADADTSADQPPAGSAPDDATKSDQSAASKTEETASSSGEVAVVQEGAAVVERDDAAKDTVAQASSSAAAAPAPAVKEEPPKSSPHLEVLDGSIEVVWEAPPGGPSRGVVFLAHGCHHSATDFWPKSPGCERCLGLPEERQMVREMLSEGYGVVAISSANRQRMCWHFEQDGKRVLKALEILRHREGWESLPLFAVGASSGGGLIGSLIGSKELVDRGLKFDAVAVQIMAIVLHDEMLDKYPPVLFISMSKDKATTRVVRGNIEGLRERQRPALLLSVKPHPITPKFFSDRIPEIDEELSGKLHKALRDKQLIDEDGFLKENPRDSHRCPWRELFDLTVTEIKDRGISLTADESAISEELNIAWASHEITAEFTKETLDWFASRGDMSKLKKRDDGTDPPLLTYIADHNIDPTSIAGTKPQQPAADGIAAVQTDTDTGRDGGEQQQQPEQQQQDQQQQPEQQQQKEPEAAAAAAETTAKDTDAEAEKQATSGEEASSAAAGAAAETTADGEANNNAPQPPPAPQQTPTNVTDSVTASNQQQQQQPEVSGGGGEATAAESQGAGESAASSSSSGGDEDLKKEITSESDQAPEGATGSEVVETVGEGAVPQAPPAPAAPAAAGAEAGGNGNGNGNGEDADADTMEDGRR</sequence>
<proteinExistence type="predicted"/>
<feature type="compositionally biased region" description="Acidic residues" evidence="1">
    <location>
        <begin position="783"/>
        <end position="795"/>
    </location>
</feature>
<name>A0A0G4GYV0_VITBC</name>
<keyword evidence="2" id="KW-0812">Transmembrane</keyword>
<dbReference type="AlphaFoldDB" id="A0A0G4GYV0"/>